<evidence type="ECO:0000313" key="8">
    <source>
        <dbReference type="Proteomes" id="UP000325081"/>
    </source>
</evidence>
<dbReference type="CDD" id="cd02537">
    <property type="entry name" value="GT8_Glycogenin"/>
    <property type="match status" value="1"/>
</dbReference>
<feature type="region of interest" description="Disordered" evidence="5">
    <location>
        <begin position="50"/>
        <end position="75"/>
    </location>
</feature>
<evidence type="ECO:0000313" key="7">
    <source>
        <dbReference type="EMBL" id="GER32918.1"/>
    </source>
</evidence>
<proteinExistence type="inferred from homology"/>
<evidence type="ECO:0000256" key="6">
    <source>
        <dbReference type="SAM" id="Phobius"/>
    </source>
</evidence>
<keyword evidence="6" id="KW-0472">Membrane</keyword>
<dbReference type="Gene3D" id="3.90.550.10">
    <property type="entry name" value="Spore Coat Polysaccharide Biosynthesis Protein SpsA, Chain A"/>
    <property type="match status" value="1"/>
</dbReference>
<dbReference type="InterPro" id="IPR002495">
    <property type="entry name" value="Glyco_trans_8"/>
</dbReference>
<sequence>MSLKPFAEDKIRLPKQHRPMITTNLFSFSLITFSLTLLFLTTLHNDKLHQNPEENQSAHHESLQKHLSRRSSAKTPRWYQVIARRTNGRKKLKVGRIRLTNTSSSAVENHEHLYGDTIEMIDIHVKQVSRDVKWAHLFPEWIDESLSECPHIPMPEFENYNDLDVVMADAPCGETVKTHIGRDFGHVLRLQINLAAANLLVKSGRRMWAVFVGSCGPMSEIFRCDDLMWHEGDSWIYKPDLWRLKQKVLMPVGSCQLAPPPFPDQLARNNRARREAYVTVLHSSQDYVCGALALARSILDSNSTRDLVLLADNSITPKSRLGLRAAGWKIRHINRIRNPHTQTETYNEWNYSKLRIWQLTDYDKLIFVDSDFLILKNTDEFFAHPQLSAAGNSRHLFNSGFMLVEPAVCTFRAFMRKRAEVASYNGGDQGFLNEVVTWWHRWPGKVNFLKDFGREEGMHEEIGDDVYALHYLGLKPWMCRGKERDCNWDVPENRRFASDKAHRMWWRVFEGMAEELRDLCVITPEMEGRMELHIAKG</sequence>
<organism evidence="7 8">
    <name type="scientific">Striga asiatica</name>
    <name type="common">Asiatic witchweed</name>
    <name type="synonym">Buchnera asiatica</name>
    <dbReference type="NCBI Taxonomy" id="4170"/>
    <lineage>
        <taxon>Eukaryota</taxon>
        <taxon>Viridiplantae</taxon>
        <taxon>Streptophyta</taxon>
        <taxon>Embryophyta</taxon>
        <taxon>Tracheophyta</taxon>
        <taxon>Spermatophyta</taxon>
        <taxon>Magnoliopsida</taxon>
        <taxon>eudicotyledons</taxon>
        <taxon>Gunneridae</taxon>
        <taxon>Pentapetalae</taxon>
        <taxon>asterids</taxon>
        <taxon>lamiids</taxon>
        <taxon>Lamiales</taxon>
        <taxon>Orobanchaceae</taxon>
        <taxon>Buchnereae</taxon>
        <taxon>Striga</taxon>
    </lineage>
</organism>
<comment type="caution">
    <text evidence="7">The sequence shown here is derived from an EMBL/GenBank/DDBJ whole genome shotgun (WGS) entry which is preliminary data.</text>
</comment>
<keyword evidence="3" id="KW-0464">Manganese</keyword>
<dbReference type="InterPro" id="IPR050587">
    <property type="entry name" value="GNT1/Glycosyltrans_8"/>
</dbReference>
<gene>
    <name evidence="7" type="ORF">STAS_09016</name>
</gene>
<accession>A0A5A7PJV9</accession>
<evidence type="ECO:0000256" key="4">
    <source>
        <dbReference type="RuleBase" id="RU362027"/>
    </source>
</evidence>
<feature type="compositionally biased region" description="Basic and acidic residues" evidence="5">
    <location>
        <begin position="50"/>
        <end position="64"/>
    </location>
</feature>
<dbReference type="SUPFAM" id="SSF53448">
    <property type="entry name" value="Nucleotide-diphospho-sugar transferases"/>
    <property type="match status" value="1"/>
</dbReference>
<evidence type="ECO:0000256" key="1">
    <source>
        <dbReference type="ARBA" id="ARBA00022676"/>
    </source>
</evidence>
<evidence type="ECO:0000256" key="5">
    <source>
        <dbReference type="SAM" id="MobiDB-lite"/>
    </source>
</evidence>
<keyword evidence="8" id="KW-1185">Reference proteome</keyword>
<comment type="similarity">
    <text evidence="4">Belongs to the glycosyltransferase 8 family.</text>
</comment>
<reference evidence="8" key="1">
    <citation type="journal article" date="2019" name="Curr. Biol.">
        <title>Genome Sequence of Striga asiatica Provides Insight into the Evolution of Plant Parasitism.</title>
        <authorList>
            <person name="Yoshida S."/>
            <person name="Kim S."/>
            <person name="Wafula E.K."/>
            <person name="Tanskanen J."/>
            <person name="Kim Y.M."/>
            <person name="Honaas L."/>
            <person name="Yang Z."/>
            <person name="Spallek T."/>
            <person name="Conn C.E."/>
            <person name="Ichihashi Y."/>
            <person name="Cheong K."/>
            <person name="Cui S."/>
            <person name="Der J.P."/>
            <person name="Gundlach H."/>
            <person name="Jiao Y."/>
            <person name="Hori C."/>
            <person name="Ishida J.K."/>
            <person name="Kasahara H."/>
            <person name="Kiba T."/>
            <person name="Kim M.S."/>
            <person name="Koo N."/>
            <person name="Laohavisit A."/>
            <person name="Lee Y.H."/>
            <person name="Lumba S."/>
            <person name="McCourt P."/>
            <person name="Mortimer J.C."/>
            <person name="Mutuku J.M."/>
            <person name="Nomura T."/>
            <person name="Sasaki-Sekimoto Y."/>
            <person name="Seto Y."/>
            <person name="Wang Y."/>
            <person name="Wakatake T."/>
            <person name="Sakakibara H."/>
            <person name="Demura T."/>
            <person name="Yamaguchi S."/>
            <person name="Yoneyama K."/>
            <person name="Manabe R.I."/>
            <person name="Nelson D.C."/>
            <person name="Schulman A.H."/>
            <person name="Timko M.P."/>
            <person name="dePamphilis C.W."/>
            <person name="Choi D."/>
            <person name="Shirasu K."/>
        </authorList>
    </citation>
    <scope>NUCLEOTIDE SEQUENCE [LARGE SCALE GENOMIC DNA]</scope>
    <source>
        <strain evidence="8">cv. UVA1</strain>
    </source>
</reference>
<protein>
    <recommendedName>
        <fullName evidence="4">Hexosyltransferase</fullName>
        <ecNumber evidence="4">2.4.1.-</ecNumber>
    </recommendedName>
</protein>
<dbReference type="Proteomes" id="UP000325081">
    <property type="component" value="Unassembled WGS sequence"/>
</dbReference>
<dbReference type="PANTHER" id="PTHR11183">
    <property type="entry name" value="GLYCOGENIN SUBFAMILY MEMBER"/>
    <property type="match status" value="1"/>
</dbReference>
<evidence type="ECO:0000256" key="3">
    <source>
        <dbReference type="ARBA" id="ARBA00023211"/>
    </source>
</evidence>
<dbReference type="Pfam" id="PF01501">
    <property type="entry name" value="Glyco_transf_8"/>
    <property type="match status" value="1"/>
</dbReference>
<dbReference type="OrthoDB" id="2014201at2759"/>
<feature type="transmembrane region" description="Helical" evidence="6">
    <location>
        <begin position="21"/>
        <end position="40"/>
    </location>
</feature>
<dbReference type="EC" id="2.4.1.-" evidence="4"/>
<keyword evidence="2" id="KW-0808">Transferase</keyword>
<keyword evidence="6" id="KW-1133">Transmembrane helix</keyword>
<dbReference type="InterPro" id="IPR029044">
    <property type="entry name" value="Nucleotide-diphossugar_trans"/>
</dbReference>
<evidence type="ECO:0000256" key="2">
    <source>
        <dbReference type="ARBA" id="ARBA00022679"/>
    </source>
</evidence>
<keyword evidence="1" id="KW-0328">Glycosyltransferase</keyword>
<name>A0A5A7PJV9_STRAF</name>
<dbReference type="EMBL" id="BKCP01004650">
    <property type="protein sequence ID" value="GER32918.1"/>
    <property type="molecule type" value="Genomic_DNA"/>
</dbReference>
<dbReference type="GO" id="GO:0016757">
    <property type="term" value="F:glycosyltransferase activity"/>
    <property type="evidence" value="ECO:0007669"/>
    <property type="project" value="UniProtKB-KW"/>
</dbReference>
<dbReference type="AlphaFoldDB" id="A0A5A7PJV9"/>
<keyword evidence="6" id="KW-0812">Transmembrane</keyword>